<evidence type="ECO:0000313" key="2">
    <source>
        <dbReference type="EMBL" id="CAC5374849.1"/>
    </source>
</evidence>
<keyword evidence="1" id="KW-0472">Membrane</keyword>
<dbReference type="EMBL" id="CACVKT020002076">
    <property type="protein sequence ID" value="CAC5374849.1"/>
    <property type="molecule type" value="Genomic_DNA"/>
</dbReference>
<dbReference type="PANTHER" id="PTHR13800:SF1">
    <property type="entry name" value="TRANSIENT RECEPTOR POTENTIAL CATION CHANNEL TRPM"/>
    <property type="match status" value="1"/>
</dbReference>
<dbReference type="OrthoDB" id="9994106at2759"/>
<dbReference type="InterPro" id="IPR050927">
    <property type="entry name" value="TRPM"/>
</dbReference>
<gene>
    <name evidence="2" type="ORF">MCOR_12085</name>
</gene>
<evidence type="ECO:0000313" key="3">
    <source>
        <dbReference type="Proteomes" id="UP000507470"/>
    </source>
</evidence>
<name>A0A6J8AVS1_MYTCO</name>
<evidence type="ECO:0008006" key="4">
    <source>
        <dbReference type="Google" id="ProtNLM"/>
    </source>
</evidence>
<keyword evidence="3" id="KW-1185">Reference proteome</keyword>
<evidence type="ECO:0000256" key="1">
    <source>
        <dbReference type="SAM" id="Phobius"/>
    </source>
</evidence>
<dbReference type="GO" id="GO:0005261">
    <property type="term" value="F:monoatomic cation channel activity"/>
    <property type="evidence" value="ECO:0007669"/>
    <property type="project" value="TreeGrafter"/>
</dbReference>
<sequence>MSWNGSTTWIQAYTCNLENTSKINKPSDDSGCTNNATLWKTDASVERCPTADWITPVIAAFYMMLTNWLLLNIVIAMFSSRFERIQQKSEQKWRYYRHSVVIDYEHRIPSPLNFPFRILSVINYTTKHECCPCLGKKTQGNMENMLRKQRQFAKEIIEEEKHRNTK</sequence>
<keyword evidence="1" id="KW-0812">Transmembrane</keyword>
<dbReference type="GO" id="GO:0005886">
    <property type="term" value="C:plasma membrane"/>
    <property type="evidence" value="ECO:0007669"/>
    <property type="project" value="TreeGrafter"/>
</dbReference>
<accession>A0A6J8AVS1</accession>
<dbReference type="GO" id="GO:0030001">
    <property type="term" value="P:metal ion transport"/>
    <property type="evidence" value="ECO:0007669"/>
    <property type="project" value="TreeGrafter"/>
</dbReference>
<protein>
    <recommendedName>
        <fullName evidence="4">Ion transport domain-containing protein</fullName>
    </recommendedName>
</protein>
<reference evidence="2 3" key="1">
    <citation type="submission" date="2020-06" db="EMBL/GenBank/DDBJ databases">
        <authorList>
            <person name="Li R."/>
            <person name="Bekaert M."/>
        </authorList>
    </citation>
    <scope>NUCLEOTIDE SEQUENCE [LARGE SCALE GENOMIC DNA]</scope>
    <source>
        <strain evidence="3">wild</strain>
    </source>
</reference>
<proteinExistence type="predicted"/>
<keyword evidence="1" id="KW-1133">Transmembrane helix</keyword>
<feature type="transmembrane region" description="Helical" evidence="1">
    <location>
        <begin position="53"/>
        <end position="78"/>
    </location>
</feature>
<dbReference type="AlphaFoldDB" id="A0A6J8AVS1"/>
<dbReference type="PANTHER" id="PTHR13800">
    <property type="entry name" value="TRANSIENT RECEPTOR POTENTIAL CATION CHANNEL, SUBFAMILY M, MEMBER 6"/>
    <property type="match status" value="1"/>
</dbReference>
<dbReference type="Proteomes" id="UP000507470">
    <property type="component" value="Unassembled WGS sequence"/>
</dbReference>
<organism evidence="2 3">
    <name type="scientific">Mytilus coruscus</name>
    <name type="common">Sea mussel</name>
    <dbReference type="NCBI Taxonomy" id="42192"/>
    <lineage>
        <taxon>Eukaryota</taxon>
        <taxon>Metazoa</taxon>
        <taxon>Spiralia</taxon>
        <taxon>Lophotrochozoa</taxon>
        <taxon>Mollusca</taxon>
        <taxon>Bivalvia</taxon>
        <taxon>Autobranchia</taxon>
        <taxon>Pteriomorphia</taxon>
        <taxon>Mytilida</taxon>
        <taxon>Mytiloidea</taxon>
        <taxon>Mytilidae</taxon>
        <taxon>Mytilinae</taxon>
        <taxon>Mytilus</taxon>
    </lineage>
</organism>